<dbReference type="GO" id="GO:0003723">
    <property type="term" value="F:RNA binding"/>
    <property type="evidence" value="ECO:0007669"/>
    <property type="project" value="UniProtKB-UniRule"/>
</dbReference>
<keyword evidence="6" id="KW-1185">Reference proteome</keyword>
<dbReference type="SMART" id="SM01103">
    <property type="entry name" value="CRS1_YhbY"/>
    <property type="match status" value="1"/>
</dbReference>
<dbReference type="InterPro" id="IPR001890">
    <property type="entry name" value="RNA-binding_CRM"/>
</dbReference>
<evidence type="ECO:0000256" key="2">
    <source>
        <dbReference type="PROSITE-ProRule" id="PRU00626"/>
    </source>
</evidence>
<dbReference type="PROSITE" id="PS51295">
    <property type="entry name" value="CRM"/>
    <property type="match status" value="1"/>
</dbReference>
<reference evidence="6" key="1">
    <citation type="journal article" date="2016" name="Nat. Commun.">
        <title>The Gonium pectorale genome demonstrates co-option of cell cycle regulation during the evolution of multicellularity.</title>
        <authorList>
            <person name="Hanschen E.R."/>
            <person name="Marriage T.N."/>
            <person name="Ferris P.J."/>
            <person name="Hamaji T."/>
            <person name="Toyoda A."/>
            <person name="Fujiyama A."/>
            <person name="Neme R."/>
            <person name="Noguchi H."/>
            <person name="Minakuchi Y."/>
            <person name="Suzuki M."/>
            <person name="Kawai-Toyooka H."/>
            <person name="Smith D.R."/>
            <person name="Sparks H."/>
            <person name="Anderson J."/>
            <person name="Bakaric R."/>
            <person name="Luria V."/>
            <person name="Karger A."/>
            <person name="Kirschner M.W."/>
            <person name="Durand P.M."/>
            <person name="Michod R.E."/>
            <person name="Nozaki H."/>
            <person name="Olson B.J."/>
        </authorList>
    </citation>
    <scope>NUCLEOTIDE SEQUENCE [LARGE SCALE GENOMIC DNA]</scope>
    <source>
        <strain evidence="6">NIES-2863</strain>
    </source>
</reference>
<evidence type="ECO:0000259" key="4">
    <source>
        <dbReference type="PROSITE" id="PS51295"/>
    </source>
</evidence>
<dbReference type="OrthoDB" id="539692at2759"/>
<protein>
    <recommendedName>
        <fullName evidence="4">CRM domain-containing protein</fullName>
    </recommendedName>
</protein>
<dbReference type="Pfam" id="PF01985">
    <property type="entry name" value="CRS1_YhbY"/>
    <property type="match status" value="1"/>
</dbReference>
<evidence type="ECO:0000313" key="6">
    <source>
        <dbReference type="Proteomes" id="UP000075714"/>
    </source>
</evidence>
<name>A0A150GVH1_GONPE</name>
<proteinExistence type="predicted"/>
<keyword evidence="1 2" id="KW-0694">RNA-binding</keyword>
<dbReference type="Proteomes" id="UP000075714">
    <property type="component" value="Unassembled WGS sequence"/>
</dbReference>
<evidence type="ECO:0000256" key="3">
    <source>
        <dbReference type="SAM" id="MobiDB-lite"/>
    </source>
</evidence>
<gene>
    <name evidence="5" type="ORF">GPECTOR_6g743</name>
</gene>
<accession>A0A150GVH1</accession>
<comment type="caution">
    <text evidence="5">The sequence shown here is derived from an EMBL/GenBank/DDBJ whole genome shotgun (WGS) entry which is preliminary data.</text>
</comment>
<dbReference type="EMBL" id="LSYV01000007">
    <property type="protein sequence ID" value="KXZ53825.1"/>
    <property type="molecule type" value="Genomic_DNA"/>
</dbReference>
<dbReference type="InterPro" id="IPR035920">
    <property type="entry name" value="YhbY-like_sf"/>
</dbReference>
<dbReference type="SUPFAM" id="SSF75471">
    <property type="entry name" value="YhbY-like"/>
    <property type="match status" value="1"/>
</dbReference>
<evidence type="ECO:0000313" key="5">
    <source>
        <dbReference type="EMBL" id="KXZ53825.1"/>
    </source>
</evidence>
<feature type="domain" description="CRM" evidence="4">
    <location>
        <begin position="24"/>
        <end position="125"/>
    </location>
</feature>
<dbReference type="Gene3D" id="3.30.110.60">
    <property type="entry name" value="YhbY-like"/>
    <property type="match status" value="1"/>
</dbReference>
<evidence type="ECO:0000256" key="1">
    <source>
        <dbReference type="ARBA" id="ARBA00022884"/>
    </source>
</evidence>
<sequence>MGLGTSEGFDESSLGPLPEVRYQAAMHIKDRKVWRAKAENMAKEKRLINIQVGQLGITPSFLRAAADILQKHSLVRVKLGEGSGLERGEAVTVLERYLDCVCVHQIGFTITLYRQAGLPRPSNTISDVEAADTAPAGNGDPLVAAGKAAAAAKEARKKAGQQPPAQRPPEFSVL</sequence>
<organism evidence="5 6">
    <name type="scientific">Gonium pectorale</name>
    <name type="common">Green alga</name>
    <dbReference type="NCBI Taxonomy" id="33097"/>
    <lineage>
        <taxon>Eukaryota</taxon>
        <taxon>Viridiplantae</taxon>
        <taxon>Chlorophyta</taxon>
        <taxon>core chlorophytes</taxon>
        <taxon>Chlorophyceae</taxon>
        <taxon>CS clade</taxon>
        <taxon>Chlamydomonadales</taxon>
        <taxon>Volvocaceae</taxon>
        <taxon>Gonium</taxon>
    </lineage>
</organism>
<feature type="region of interest" description="Disordered" evidence="3">
    <location>
        <begin position="153"/>
        <end position="174"/>
    </location>
</feature>
<dbReference type="AlphaFoldDB" id="A0A150GVH1"/>